<dbReference type="GO" id="GO:0005524">
    <property type="term" value="F:ATP binding"/>
    <property type="evidence" value="ECO:0007669"/>
    <property type="project" value="UniProtKB-KW"/>
</dbReference>
<dbReference type="EMBL" id="JARQZJ010000133">
    <property type="protein sequence ID" value="KAK9892307.1"/>
    <property type="molecule type" value="Genomic_DNA"/>
</dbReference>
<keyword evidence="2" id="KW-0067">ATP-binding</keyword>
<organism evidence="4 5">
    <name type="scientific">Henosepilachna vigintioctopunctata</name>
    <dbReference type="NCBI Taxonomy" id="420089"/>
    <lineage>
        <taxon>Eukaryota</taxon>
        <taxon>Metazoa</taxon>
        <taxon>Ecdysozoa</taxon>
        <taxon>Arthropoda</taxon>
        <taxon>Hexapoda</taxon>
        <taxon>Insecta</taxon>
        <taxon>Pterygota</taxon>
        <taxon>Neoptera</taxon>
        <taxon>Endopterygota</taxon>
        <taxon>Coleoptera</taxon>
        <taxon>Polyphaga</taxon>
        <taxon>Cucujiformia</taxon>
        <taxon>Coccinelloidea</taxon>
        <taxon>Coccinellidae</taxon>
        <taxon>Epilachninae</taxon>
        <taxon>Epilachnini</taxon>
        <taxon>Henosepilachna</taxon>
    </lineage>
</organism>
<evidence type="ECO:0000256" key="3">
    <source>
        <dbReference type="ARBA" id="ARBA00023239"/>
    </source>
</evidence>
<keyword evidence="3" id="KW-0456">Lyase</keyword>
<gene>
    <name evidence="4" type="ORF">WA026_019111</name>
</gene>
<evidence type="ECO:0000256" key="1">
    <source>
        <dbReference type="ARBA" id="ARBA00022741"/>
    </source>
</evidence>
<proteinExistence type="predicted"/>
<name>A0AAW1VIL1_9CUCU</name>
<dbReference type="Gene3D" id="3.30.70.1230">
    <property type="entry name" value="Nucleotide cyclase"/>
    <property type="match status" value="2"/>
</dbReference>
<keyword evidence="5" id="KW-1185">Reference proteome</keyword>
<evidence type="ECO:0000313" key="5">
    <source>
        <dbReference type="Proteomes" id="UP001431783"/>
    </source>
</evidence>
<comment type="caution">
    <text evidence="4">The sequence shown here is derived from an EMBL/GenBank/DDBJ whole genome shotgun (WGS) entry which is preliminary data.</text>
</comment>
<dbReference type="GO" id="GO:0005737">
    <property type="term" value="C:cytoplasm"/>
    <property type="evidence" value="ECO:0007669"/>
    <property type="project" value="TreeGrafter"/>
</dbReference>
<evidence type="ECO:0000256" key="2">
    <source>
        <dbReference type="ARBA" id="ARBA00022840"/>
    </source>
</evidence>
<evidence type="ECO:0000313" key="4">
    <source>
        <dbReference type="EMBL" id="KAK9892307.1"/>
    </source>
</evidence>
<keyword evidence="1" id="KW-0547">Nucleotide-binding</keyword>
<accession>A0AAW1VIL1</accession>
<dbReference type="InterPro" id="IPR029787">
    <property type="entry name" value="Nucleotide_cyclase"/>
</dbReference>
<dbReference type="SUPFAM" id="SSF55073">
    <property type="entry name" value="Nucleotide cyclase"/>
    <property type="match status" value="1"/>
</dbReference>
<sequence>MSRRITIFQDTNELDDWKERRLVPLDTTSNPSTRSISTGKIISNLNLLSSFLPNEVLNFGQNASRKIHNEVCFMSVKICGMTQYSQQCDRLGIYNPDDFLDSLEEYFEPIIETISSYNGDIIKLLPSEIWSIWKYHKKSNTVLRNLVHSVINCALRIQRIRDNYEMKEGTLIRVKIGISVGPLGMFKIGDDIISQCVFIGKSLFEVREAANISLPGQILLSLSDKVKLVEYFYITEEFTKFIKILGIGPNWKEKTFSIDAPLIEGQFLVSSTSSEETIFNIVPTKRESEVSKKKILDGNVLLKTLPQPLFKCLLLGKPLNYLSKIQALVAMHISIDISPEYLRDNIDFIDVLLKTLCSIIHDRNGFVYQTKIGSLKLQAVFVFENEDQSFEISCREALNNALGAFIAFGKLKEVKKISVAVSSGMCYCGVINNSIKRSYILVSPLFKIASKLLKLYPGKIVCDQKAMLHSKLKEDQFILLEYQPMKYYDPGPVFEYVGNNRSSKIAQEDGFPLLGNEGNIRLMLDAFEKFSTNFKKRRAGKYADDTEISLVIVDGKKGQGKTKLVNEFSRRVKHKLIIHLDIKPAHKQIPYYTVRKLFEVVLNFHKNMSSKEKHSKLKYLLENLNLSEFLCSLNEVFSTNFDISEEFQMSSDNEKVIIIENLLKRLAYECFEAPYIVIIDVGDNVDKLSCDILFELIEARICFFVLTVTRKPSIDLEVEELIKHKRSIQISLEDMSFSHQTALSCQILNVYAVSSALQRFIHKTSEGNPGKIEKILLSMLENYELVLKIVNQLEMKELDLIVPSLRLIQRSANRDKLPVSSENSSSKSLGIVLPLDTSANKCLENSLKRTFGTDDMDKSVNKCDKYPSFSKYDFSNCECEMILCSVYKQMVEHLRALEEYTDMLKSLIRSCEICLMLKKYEAVHLLSTHGLKIIQGQIKNLDTSCLHLTEGKFHTLIGQALLGMYRKEEAYASFCTAMNTLGVPLPSGNLGTFLKLITLRIKKNTNFYNCLLPSELNEPNERTETYRTIANCLSGLFKIHKSEKQWRKAELCAIWSLKDNIRKNADLPQILECIINLMKLAYQHKNISFCKSLEQYGLHVCKKNNQLGRRDLTRVLKFYTMCFLLRIHYGKYQVIFRKKISETYSLIRKLEYHSIECKYLKSKIWYFISTLILWLETGHALESFEEYELFYKESSNEVGKHVSEKRKLTILIWLWYVRNEQWQKSFELFRKIFEYILSGHFNVEKMSLYALYVFEGILLYLAQRSRDRNILFECNLEDEVIQVCKKFESISVPTIYIPRLMHMKSYHELNKSDEKCNAEYLEKALEASYETENILEIGWIEHSKRGWFSNLPDFLKDAWKENCSKKIDYCTFQQKIIYFTLPVPIN</sequence>
<dbReference type="GO" id="GO:0004016">
    <property type="term" value="F:adenylate cyclase activity"/>
    <property type="evidence" value="ECO:0007669"/>
    <property type="project" value="TreeGrafter"/>
</dbReference>
<evidence type="ECO:0008006" key="6">
    <source>
        <dbReference type="Google" id="ProtNLM"/>
    </source>
</evidence>
<dbReference type="PANTHER" id="PTHR16305:SF28">
    <property type="entry name" value="GUANYLATE CYCLASE DOMAIN-CONTAINING PROTEIN"/>
    <property type="match status" value="1"/>
</dbReference>
<dbReference type="PANTHER" id="PTHR16305">
    <property type="entry name" value="TESTICULAR SOLUBLE ADENYLYL CYCLASE"/>
    <property type="match status" value="1"/>
</dbReference>
<protein>
    <recommendedName>
        <fullName evidence="6">Adenylate cyclase type 10</fullName>
    </recommendedName>
</protein>
<dbReference type="Proteomes" id="UP001431783">
    <property type="component" value="Unassembled WGS sequence"/>
</dbReference>
<reference evidence="4 5" key="1">
    <citation type="submission" date="2023-03" db="EMBL/GenBank/DDBJ databases">
        <title>Genome insight into feeding habits of ladybird beetles.</title>
        <authorList>
            <person name="Li H.-S."/>
            <person name="Huang Y.-H."/>
            <person name="Pang H."/>
        </authorList>
    </citation>
    <scope>NUCLEOTIDE SEQUENCE [LARGE SCALE GENOMIC DNA]</scope>
    <source>
        <strain evidence="4">SYSU_2023b</strain>
        <tissue evidence="4">Whole body</tissue>
    </source>
</reference>